<keyword evidence="2" id="KW-0547">Nucleotide-binding</keyword>
<protein>
    <recommendedName>
        <fullName evidence="2">Anhydro-N-acetylmuramic acid kinase</fullName>
        <ecNumber evidence="2">2.7.1.170</ecNumber>
    </recommendedName>
    <alternativeName>
        <fullName evidence="2">AnhMurNAc kinase</fullName>
    </alternativeName>
</protein>
<dbReference type="NCBIfam" id="NF007141">
    <property type="entry name" value="PRK09585.1-5"/>
    <property type="match status" value="1"/>
</dbReference>
<evidence type="ECO:0000313" key="4">
    <source>
        <dbReference type="Proteomes" id="UP000481327"/>
    </source>
</evidence>
<dbReference type="OrthoDB" id="9763949at2"/>
<dbReference type="Proteomes" id="UP000481327">
    <property type="component" value="Unassembled WGS sequence"/>
</dbReference>
<comment type="similarity">
    <text evidence="2">Belongs to the anhydro-N-acetylmuramic acid kinase family.</text>
</comment>
<comment type="catalytic activity">
    <reaction evidence="2">
        <text>1,6-anhydro-N-acetyl-beta-muramate + ATP + H2O = N-acetyl-D-muramate 6-phosphate + ADP + H(+)</text>
        <dbReference type="Rhea" id="RHEA:24952"/>
        <dbReference type="ChEBI" id="CHEBI:15377"/>
        <dbReference type="ChEBI" id="CHEBI:15378"/>
        <dbReference type="ChEBI" id="CHEBI:30616"/>
        <dbReference type="ChEBI" id="CHEBI:58690"/>
        <dbReference type="ChEBI" id="CHEBI:58722"/>
        <dbReference type="ChEBI" id="CHEBI:456216"/>
        <dbReference type="EC" id="2.7.1.170"/>
    </reaction>
</comment>
<keyword evidence="2 3" id="KW-0808">Transferase</keyword>
<dbReference type="GO" id="GO:0006040">
    <property type="term" value="P:amino sugar metabolic process"/>
    <property type="evidence" value="ECO:0007669"/>
    <property type="project" value="InterPro"/>
</dbReference>
<dbReference type="PANTHER" id="PTHR30605:SF0">
    <property type="entry name" value="ANHYDRO-N-ACETYLMURAMIC ACID KINASE"/>
    <property type="match status" value="1"/>
</dbReference>
<evidence type="ECO:0000256" key="2">
    <source>
        <dbReference type="HAMAP-Rule" id="MF_01270"/>
    </source>
</evidence>
<dbReference type="GO" id="GO:0005524">
    <property type="term" value="F:ATP binding"/>
    <property type="evidence" value="ECO:0007669"/>
    <property type="project" value="UniProtKB-UniRule"/>
</dbReference>
<dbReference type="Pfam" id="PF03702">
    <property type="entry name" value="AnmK"/>
    <property type="match status" value="1"/>
</dbReference>
<comment type="function">
    <text evidence="2">Catalyzes the specific phosphorylation of 1,6-anhydro-N-acetylmuramic acid (anhMurNAc) with the simultaneous cleavage of the 1,6-anhydro ring, generating MurNAc-6-P. Is required for the utilization of anhMurNAc either imported from the medium or derived from its own cell wall murein, and thus plays a role in cell wall recycling.</text>
</comment>
<dbReference type="HAMAP" id="MF_01270">
    <property type="entry name" value="AnhMurNAc_kinase"/>
    <property type="match status" value="1"/>
</dbReference>
<dbReference type="GO" id="GO:0016773">
    <property type="term" value="F:phosphotransferase activity, alcohol group as acceptor"/>
    <property type="evidence" value="ECO:0007669"/>
    <property type="project" value="UniProtKB-UniRule"/>
</dbReference>
<dbReference type="GO" id="GO:0009254">
    <property type="term" value="P:peptidoglycan turnover"/>
    <property type="evidence" value="ECO:0007669"/>
    <property type="project" value="UniProtKB-UniRule"/>
</dbReference>
<dbReference type="EC" id="2.7.1.170" evidence="2"/>
<dbReference type="UniPathway" id="UPA00343"/>
<dbReference type="Gene3D" id="3.30.420.40">
    <property type="match status" value="2"/>
</dbReference>
<dbReference type="UniPathway" id="UPA00544"/>
<feature type="binding site" evidence="2">
    <location>
        <begin position="13"/>
        <end position="20"/>
    </location>
    <ligand>
        <name>ATP</name>
        <dbReference type="ChEBI" id="CHEBI:30616"/>
    </ligand>
</feature>
<dbReference type="PANTHER" id="PTHR30605">
    <property type="entry name" value="ANHYDRO-N-ACETYLMURAMIC ACID KINASE"/>
    <property type="match status" value="1"/>
</dbReference>
<dbReference type="EMBL" id="WIOL01000001">
    <property type="protein sequence ID" value="MQT16404.1"/>
    <property type="molecule type" value="Genomic_DNA"/>
</dbReference>
<evidence type="ECO:0000313" key="3">
    <source>
        <dbReference type="EMBL" id="MQT16404.1"/>
    </source>
</evidence>
<dbReference type="GO" id="GO:0016301">
    <property type="term" value="F:kinase activity"/>
    <property type="evidence" value="ECO:0007669"/>
    <property type="project" value="UniProtKB-KW"/>
</dbReference>
<comment type="caution">
    <text evidence="3">The sequence shown here is derived from an EMBL/GenBank/DDBJ whole genome shotgun (WGS) entry which is preliminary data.</text>
</comment>
<dbReference type="SUPFAM" id="SSF53067">
    <property type="entry name" value="Actin-like ATPase domain"/>
    <property type="match status" value="1"/>
</dbReference>
<keyword evidence="4" id="KW-1185">Reference proteome</keyword>
<accession>A0A7C9KLL5</accession>
<dbReference type="InterPro" id="IPR043129">
    <property type="entry name" value="ATPase_NBD"/>
</dbReference>
<proteinExistence type="inferred from homology"/>
<evidence type="ECO:0000256" key="1">
    <source>
        <dbReference type="ARBA" id="ARBA00023277"/>
    </source>
</evidence>
<comment type="pathway">
    <text evidence="2">Cell wall biogenesis; peptidoglycan recycling.</text>
</comment>
<sequence length="361" mass="37480">MTKTTTAIGLMSGTSMDGIDAALIETDGENHVIPRGFLTISYEPDFVARLRDAAAHALECHRPGPDALIDAVAAELTGLHAIAVHRLLAATGTDRADVAIIGFHGHTVAHRPDRGWTWQIGDGALMQTATRIPVAFDFRSADVAAGGQGAPLAPGYHRARSAGVGRPLGVLNLGGVGNLTWFSGDDWGSFDTGPANALIDDWVARHGTARYDKDGAIAAGGTVQESVLTAMLDLPWFDLAPPKSLDRADFTTQAARGLGLADGAATLTAFTAETIRLALGHVPPIGRLLVTGGGRHNPTLMAMIADRTGVPTEAVEAVGWNGDALEAEAFAWLAVRTAAGKPISWPETTGVPAAMTGGRLA</sequence>
<dbReference type="InterPro" id="IPR005338">
    <property type="entry name" value="Anhydro_N_Ac-Mur_kinase"/>
</dbReference>
<keyword evidence="1 2" id="KW-0119">Carbohydrate metabolism</keyword>
<organism evidence="3 4">
    <name type="scientific">Sandarakinorhabdus fusca</name>
    <dbReference type="NCBI Taxonomy" id="1439888"/>
    <lineage>
        <taxon>Bacteria</taxon>
        <taxon>Pseudomonadati</taxon>
        <taxon>Pseudomonadota</taxon>
        <taxon>Alphaproteobacteria</taxon>
        <taxon>Sphingomonadales</taxon>
        <taxon>Sphingosinicellaceae</taxon>
        <taxon>Sandarakinorhabdus</taxon>
    </lineage>
</organism>
<keyword evidence="2 3" id="KW-0418">Kinase</keyword>
<dbReference type="AlphaFoldDB" id="A0A7C9KLL5"/>
<comment type="pathway">
    <text evidence="2">Amino-sugar metabolism; 1,6-anhydro-N-acetylmuramate degradation.</text>
</comment>
<reference evidence="3 4" key="1">
    <citation type="submission" date="2019-09" db="EMBL/GenBank/DDBJ databases">
        <title>Polymorphobacter sp. isolated from a lake in China.</title>
        <authorList>
            <person name="Liu Z."/>
        </authorList>
    </citation>
    <scope>NUCLEOTIDE SEQUENCE [LARGE SCALE GENOMIC DNA]</scope>
    <source>
        <strain evidence="3 4">D40P</strain>
    </source>
</reference>
<gene>
    <name evidence="2" type="primary">anmK</name>
    <name evidence="3" type="ORF">F3168_03920</name>
</gene>
<dbReference type="RefSeq" id="WP_152576803.1">
    <property type="nucleotide sequence ID" value="NZ_JAATJI010000001.1"/>
</dbReference>
<name>A0A7C9KLL5_9SPHN</name>
<keyword evidence="2" id="KW-0067">ATP-binding</keyword>
<dbReference type="GO" id="GO:0097175">
    <property type="term" value="P:1,6-anhydro-N-acetyl-beta-muramic acid catabolic process"/>
    <property type="evidence" value="ECO:0007669"/>
    <property type="project" value="UniProtKB-UniRule"/>
</dbReference>